<organism evidence="4 5">
    <name type="scientific">Salinirubellus salinus</name>
    <dbReference type="NCBI Taxonomy" id="1364945"/>
    <lineage>
        <taxon>Archaea</taxon>
        <taxon>Methanobacteriati</taxon>
        <taxon>Methanobacteriota</taxon>
        <taxon>Stenosarchaea group</taxon>
        <taxon>Halobacteria</taxon>
        <taxon>Halobacteriales</taxon>
        <taxon>Natronomonadaceae</taxon>
        <taxon>Salinirubellus</taxon>
    </lineage>
</organism>
<dbReference type="KEGG" id="ssai:N0B31_08215"/>
<dbReference type="Gene3D" id="2.60.40.790">
    <property type="match status" value="1"/>
</dbReference>
<name>A0A9E7UCH6_9EURY</name>
<evidence type="ECO:0000256" key="2">
    <source>
        <dbReference type="RuleBase" id="RU003616"/>
    </source>
</evidence>
<dbReference type="PROSITE" id="PS01031">
    <property type="entry name" value="SHSP"/>
    <property type="match status" value="1"/>
</dbReference>
<dbReference type="RefSeq" id="WP_260643382.1">
    <property type="nucleotide sequence ID" value="NZ_CP104003.1"/>
</dbReference>
<dbReference type="InterPro" id="IPR002068">
    <property type="entry name" value="A-crystallin/Hsp20_dom"/>
</dbReference>
<evidence type="ECO:0000313" key="4">
    <source>
        <dbReference type="EMBL" id="UWM56268.1"/>
    </source>
</evidence>
<dbReference type="SUPFAM" id="SSF49764">
    <property type="entry name" value="HSP20-like chaperones"/>
    <property type="match status" value="1"/>
</dbReference>
<dbReference type="EMBL" id="CP104003">
    <property type="protein sequence ID" value="UWM56268.1"/>
    <property type="molecule type" value="Genomic_DNA"/>
</dbReference>
<protein>
    <submittedName>
        <fullName evidence="4">Hsp20/alpha crystallin family protein</fullName>
    </submittedName>
</protein>
<sequence>MDRRTPFDVFDEMDQLFDQMRRSMIGVRPSFPEMRPVPAFGDYETTGDTNLTLESTEDGYVVLADLPGFEKEEIDLRFDEGILSIRATHEVSEEAMGASFSRSRRVTDSIRVPGDVVVADIDARYRNGVLEVTLPVEGGLEDDSHRIDID</sequence>
<evidence type="ECO:0000256" key="1">
    <source>
        <dbReference type="PROSITE-ProRule" id="PRU00285"/>
    </source>
</evidence>
<comment type="similarity">
    <text evidence="1 2">Belongs to the small heat shock protein (HSP20) family.</text>
</comment>
<dbReference type="GeneID" id="74942399"/>
<dbReference type="AlphaFoldDB" id="A0A9E7UCH6"/>
<dbReference type="PANTHER" id="PTHR11527">
    <property type="entry name" value="HEAT-SHOCK PROTEIN 20 FAMILY MEMBER"/>
    <property type="match status" value="1"/>
</dbReference>
<evidence type="ECO:0000313" key="5">
    <source>
        <dbReference type="Proteomes" id="UP001057580"/>
    </source>
</evidence>
<dbReference type="InterPro" id="IPR031107">
    <property type="entry name" value="Small_HSP"/>
</dbReference>
<reference evidence="4" key="1">
    <citation type="submission" date="2022-09" db="EMBL/GenBank/DDBJ databases">
        <title>Diverse halophilic archaea isolated from saline environments.</title>
        <authorList>
            <person name="Cui H.-L."/>
        </authorList>
    </citation>
    <scope>NUCLEOTIDE SEQUENCE</scope>
    <source>
        <strain evidence="4">ZS-35-S2</strain>
    </source>
</reference>
<dbReference type="CDD" id="cd06464">
    <property type="entry name" value="ACD_sHsps-like"/>
    <property type="match status" value="1"/>
</dbReference>
<gene>
    <name evidence="4" type="ORF">N0B31_08215</name>
</gene>
<keyword evidence="5" id="KW-1185">Reference proteome</keyword>
<dbReference type="Pfam" id="PF00011">
    <property type="entry name" value="HSP20"/>
    <property type="match status" value="1"/>
</dbReference>
<evidence type="ECO:0000259" key="3">
    <source>
        <dbReference type="PROSITE" id="PS01031"/>
    </source>
</evidence>
<feature type="domain" description="SHSP" evidence="3">
    <location>
        <begin position="42"/>
        <end position="150"/>
    </location>
</feature>
<dbReference type="Proteomes" id="UP001057580">
    <property type="component" value="Chromosome"/>
</dbReference>
<dbReference type="InterPro" id="IPR008978">
    <property type="entry name" value="HSP20-like_chaperone"/>
</dbReference>
<accession>A0A9E7UCH6</accession>
<proteinExistence type="inferred from homology"/>